<dbReference type="EMBL" id="LSDC01000088">
    <property type="protein sequence ID" value="KXB58768.1"/>
    <property type="molecule type" value="Genomic_DNA"/>
</dbReference>
<reference evidence="6" key="1">
    <citation type="submission" date="2016-01" db="EMBL/GenBank/DDBJ databases">
        <authorList>
            <person name="Mitreva M."/>
            <person name="Pepin K.H."/>
            <person name="Mihindukulasuriya K.A."/>
            <person name="Fulton R."/>
            <person name="Fronick C."/>
            <person name="O'Laughlin M."/>
            <person name="Miner T."/>
            <person name="Herter B."/>
            <person name="Rosa B.A."/>
            <person name="Cordes M."/>
            <person name="Tomlinson C."/>
            <person name="Wollam A."/>
            <person name="Palsikar V.B."/>
            <person name="Mardis E.R."/>
            <person name="Wilson R.K."/>
        </authorList>
    </citation>
    <scope>NUCLEOTIDE SEQUENCE [LARGE SCALE GENOMIC DNA]</scope>
    <source>
        <strain evidence="6">DNF01167</strain>
    </source>
</reference>
<dbReference type="InterPro" id="IPR003439">
    <property type="entry name" value="ABC_transporter-like_ATP-bd"/>
</dbReference>
<gene>
    <name evidence="5" type="ORF">HMPREF3186_01343</name>
</gene>
<protein>
    <submittedName>
        <fullName evidence="5">ABC transporter, ATP-binding protein</fullName>
    </submittedName>
</protein>
<dbReference type="SMART" id="SM00382">
    <property type="entry name" value="AAA"/>
    <property type="match status" value="1"/>
</dbReference>
<dbReference type="RefSeq" id="WP_060914452.1">
    <property type="nucleotide sequence ID" value="NZ_JAWFGB010000008.1"/>
</dbReference>
<dbReference type="AlphaFoldDB" id="A0A133ZTK7"/>
<feature type="domain" description="ABC transporter" evidence="4">
    <location>
        <begin position="5"/>
        <end position="247"/>
    </location>
</feature>
<dbReference type="PROSITE" id="PS50893">
    <property type="entry name" value="ABC_TRANSPORTER_2"/>
    <property type="match status" value="1"/>
</dbReference>
<dbReference type="GO" id="GO:0005524">
    <property type="term" value="F:ATP binding"/>
    <property type="evidence" value="ECO:0007669"/>
    <property type="project" value="UniProtKB-KW"/>
</dbReference>
<evidence type="ECO:0000313" key="5">
    <source>
        <dbReference type="EMBL" id="KXB58768.1"/>
    </source>
</evidence>
<evidence type="ECO:0000256" key="2">
    <source>
        <dbReference type="ARBA" id="ARBA00022741"/>
    </source>
</evidence>
<organism evidence="5 6">
    <name type="scientific">Gemella haemolysans</name>
    <dbReference type="NCBI Taxonomy" id="1379"/>
    <lineage>
        <taxon>Bacteria</taxon>
        <taxon>Bacillati</taxon>
        <taxon>Bacillota</taxon>
        <taxon>Bacilli</taxon>
        <taxon>Bacillales</taxon>
        <taxon>Gemellaceae</taxon>
        <taxon>Gemella</taxon>
    </lineage>
</organism>
<proteinExistence type="predicted"/>
<keyword evidence="2" id="KW-0547">Nucleotide-binding</keyword>
<dbReference type="GO" id="GO:0016887">
    <property type="term" value="F:ATP hydrolysis activity"/>
    <property type="evidence" value="ECO:0007669"/>
    <property type="project" value="InterPro"/>
</dbReference>
<dbReference type="InterPro" id="IPR027417">
    <property type="entry name" value="P-loop_NTPase"/>
</dbReference>
<dbReference type="InterPro" id="IPR050763">
    <property type="entry name" value="ABC_transporter_ATP-binding"/>
</dbReference>
<evidence type="ECO:0000256" key="1">
    <source>
        <dbReference type="ARBA" id="ARBA00022448"/>
    </source>
</evidence>
<keyword evidence="3 5" id="KW-0067">ATP-binding</keyword>
<sequence>MKEIISVESLSKDYIIKNRVSFFNTEKTVKQALKDINFSIKEGEIVGYIGNNGAGKSTTIKLLLGILTTTKGSIKVFGKDPFVNRQKNAKNIGALFGQKSHLWWDLPLIDSFEYLAKIYEVDNKEWLDYLITELNVTEYLYQPVRQLSLGQRMRGEFIASIIHKPQLVFLDEPTIGLDIETKKKIMELILKINEKYNTTIILTTHEISDIEKVCKRMILISDGEINYDGEVKSFKQIFNKYKKLKMYGENIVDLDEEGILPLRTNIDSKEFVFDETKFNVLDIIKLLPNESIITQTEVLDLNLQEVLLVKDKTGDKYE</sequence>
<dbReference type="Proteomes" id="UP000070355">
    <property type="component" value="Unassembled WGS sequence"/>
</dbReference>
<evidence type="ECO:0000313" key="6">
    <source>
        <dbReference type="Proteomes" id="UP000070355"/>
    </source>
</evidence>
<dbReference type="Gene3D" id="3.40.50.300">
    <property type="entry name" value="P-loop containing nucleotide triphosphate hydrolases"/>
    <property type="match status" value="1"/>
</dbReference>
<dbReference type="PANTHER" id="PTHR42711:SF1">
    <property type="entry name" value="ABC-TRANSPORT PROTEIN, ATP-BINDING COMPONENT"/>
    <property type="match status" value="1"/>
</dbReference>
<dbReference type="PATRIC" id="fig|1379.3.peg.1324"/>
<dbReference type="OrthoDB" id="9804819at2"/>
<keyword evidence="1" id="KW-0813">Transport</keyword>
<evidence type="ECO:0000259" key="4">
    <source>
        <dbReference type="PROSITE" id="PS50893"/>
    </source>
</evidence>
<dbReference type="InterPro" id="IPR003593">
    <property type="entry name" value="AAA+_ATPase"/>
</dbReference>
<dbReference type="PANTHER" id="PTHR42711">
    <property type="entry name" value="ABC TRANSPORTER ATP-BINDING PROTEIN"/>
    <property type="match status" value="1"/>
</dbReference>
<comment type="caution">
    <text evidence="5">The sequence shown here is derived from an EMBL/GenBank/DDBJ whole genome shotgun (WGS) entry which is preliminary data.</text>
</comment>
<dbReference type="STRING" id="1379.HMPREF3186_01343"/>
<dbReference type="SUPFAM" id="SSF52540">
    <property type="entry name" value="P-loop containing nucleoside triphosphate hydrolases"/>
    <property type="match status" value="1"/>
</dbReference>
<evidence type="ECO:0000256" key="3">
    <source>
        <dbReference type="ARBA" id="ARBA00022840"/>
    </source>
</evidence>
<dbReference type="Pfam" id="PF00005">
    <property type="entry name" value="ABC_tran"/>
    <property type="match status" value="1"/>
</dbReference>
<name>A0A133ZTK7_9BACL</name>
<accession>A0A133ZTK7</accession>